<dbReference type="PANTHER" id="PTHR34982">
    <property type="entry name" value="YOP PROTEINS TRANSLOCATION PROTEIN L"/>
    <property type="match status" value="1"/>
</dbReference>
<evidence type="ECO:0000313" key="10">
    <source>
        <dbReference type="Proteomes" id="UP001231362"/>
    </source>
</evidence>
<keyword evidence="9" id="KW-0966">Cell projection</keyword>
<comment type="function">
    <text evidence="1">Needed for flagellar regrowth and assembly.</text>
</comment>
<keyword evidence="3" id="KW-0813">Transport</keyword>
<reference evidence="9 10" key="1">
    <citation type="submission" date="2023-07" db="EMBL/GenBank/DDBJ databases">
        <title>Genomic Encyclopedia of Type Strains, Phase IV (KMG-IV): sequencing the most valuable type-strain genomes for metagenomic binning, comparative biology and taxonomic classification.</title>
        <authorList>
            <person name="Goeker M."/>
        </authorList>
    </citation>
    <scope>NUCLEOTIDE SEQUENCE [LARGE SCALE GENOMIC DNA]</scope>
    <source>
        <strain evidence="9 10">DSM 23948</strain>
    </source>
</reference>
<evidence type="ECO:0000259" key="8">
    <source>
        <dbReference type="Pfam" id="PF02108"/>
    </source>
</evidence>
<evidence type="ECO:0000256" key="5">
    <source>
        <dbReference type="ARBA" id="ARBA00022927"/>
    </source>
</evidence>
<dbReference type="InterPro" id="IPR051472">
    <property type="entry name" value="T3SS_Stator/FliH"/>
</dbReference>
<organism evidence="9 10">
    <name type="scientific">Anoxybacillus andreesenii</name>
    <dbReference type="NCBI Taxonomy" id="1325932"/>
    <lineage>
        <taxon>Bacteria</taxon>
        <taxon>Bacillati</taxon>
        <taxon>Bacillota</taxon>
        <taxon>Bacilli</taxon>
        <taxon>Bacillales</taxon>
        <taxon>Anoxybacillaceae</taxon>
        <taxon>Anoxybacillus</taxon>
    </lineage>
</organism>
<keyword evidence="4" id="KW-1005">Bacterial flagellum biogenesis</keyword>
<evidence type="ECO:0000256" key="7">
    <source>
        <dbReference type="NCBIfam" id="TIGR03825"/>
    </source>
</evidence>
<dbReference type="NCBIfam" id="TIGR03825">
    <property type="entry name" value="FliH_bacil"/>
    <property type="match status" value="1"/>
</dbReference>
<dbReference type="EMBL" id="JAUSTU010000015">
    <property type="protein sequence ID" value="MDQ0156816.1"/>
    <property type="molecule type" value="Genomic_DNA"/>
</dbReference>
<evidence type="ECO:0000256" key="4">
    <source>
        <dbReference type="ARBA" id="ARBA00022795"/>
    </source>
</evidence>
<name>A0ABT9V785_9BACL</name>
<evidence type="ECO:0000256" key="3">
    <source>
        <dbReference type="ARBA" id="ARBA00022448"/>
    </source>
</evidence>
<keyword evidence="5" id="KW-0653">Protein transport</keyword>
<dbReference type="PANTHER" id="PTHR34982:SF1">
    <property type="entry name" value="FLAGELLAR ASSEMBLY PROTEIN FLIH"/>
    <property type="match status" value="1"/>
</dbReference>
<gene>
    <name evidence="9" type="ORF">J2S07_003139</name>
</gene>
<dbReference type="InterPro" id="IPR018035">
    <property type="entry name" value="Flagellar_FliH/T3SS_HrpE"/>
</dbReference>
<keyword evidence="9" id="KW-0282">Flagellum</keyword>
<keyword evidence="6" id="KW-1006">Bacterial flagellum protein export</keyword>
<dbReference type="Proteomes" id="UP001231362">
    <property type="component" value="Unassembled WGS sequence"/>
</dbReference>
<sequence length="254" mass="29384">MSRLIKSGWTIPDKSENRVISIKTFKVHQEESGEPYTSIDAMKEREQIIEKAVTEADSIVAEANAYKESIEIQLQQEKLNWEQEKVLLTNQAQESGFEAGFHEGRNQGYNETQSLIDEAKQIIDKSKEDYFKKIESAEETILNLGLKVAERILGTQLKENEEVFLSIAKRALKEAREYREIQLHIHPRYYDFLIEQKDDLISIFPKETELYIYPDSDLSEQSCIIESANGRIDASVDVQLEEIKAKLFEMLESE</sequence>
<evidence type="ECO:0000256" key="6">
    <source>
        <dbReference type="ARBA" id="ARBA00023225"/>
    </source>
</evidence>
<evidence type="ECO:0000313" key="9">
    <source>
        <dbReference type="EMBL" id="MDQ0156816.1"/>
    </source>
</evidence>
<comment type="caution">
    <text evidence="9">The sequence shown here is derived from an EMBL/GenBank/DDBJ whole genome shotgun (WGS) entry which is preliminary data.</text>
</comment>
<evidence type="ECO:0000256" key="1">
    <source>
        <dbReference type="ARBA" id="ARBA00003041"/>
    </source>
</evidence>
<comment type="similarity">
    <text evidence="2">Belongs to the FliH family.</text>
</comment>
<dbReference type="Pfam" id="PF02108">
    <property type="entry name" value="FliH"/>
    <property type="match status" value="1"/>
</dbReference>
<keyword evidence="9" id="KW-0969">Cilium</keyword>
<accession>A0ABT9V785</accession>
<dbReference type="InterPro" id="IPR022524">
    <property type="entry name" value="FliH_Bacilli"/>
</dbReference>
<keyword evidence="10" id="KW-1185">Reference proteome</keyword>
<proteinExistence type="inferred from homology"/>
<protein>
    <recommendedName>
        <fullName evidence="7">Flagellar assembly protein FliH</fullName>
    </recommendedName>
</protein>
<feature type="domain" description="Flagellar assembly protein FliH/Type III secretion system HrpE" evidence="8">
    <location>
        <begin position="116"/>
        <end position="242"/>
    </location>
</feature>
<evidence type="ECO:0000256" key="2">
    <source>
        <dbReference type="ARBA" id="ARBA00006602"/>
    </source>
</evidence>